<comment type="similarity">
    <text evidence="1">Belongs to the carbohydrate kinase PfkB family.</text>
</comment>
<proteinExistence type="inferred from homology"/>
<evidence type="ECO:0000313" key="6">
    <source>
        <dbReference type="Proteomes" id="UP000184207"/>
    </source>
</evidence>
<keyword evidence="3 5" id="KW-0418">Kinase</keyword>
<keyword evidence="2" id="KW-0808">Transferase</keyword>
<dbReference type="InterPro" id="IPR052700">
    <property type="entry name" value="Carb_kinase_PfkB-like"/>
</dbReference>
<dbReference type="GO" id="GO:0016301">
    <property type="term" value="F:kinase activity"/>
    <property type="evidence" value="ECO:0007669"/>
    <property type="project" value="UniProtKB-KW"/>
</dbReference>
<dbReference type="Proteomes" id="UP000184207">
    <property type="component" value="Unassembled WGS sequence"/>
</dbReference>
<dbReference type="OrthoDB" id="9813569at2"/>
<dbReference type="PANTHER" id="PTHR43320">
    <property type="entry name" value="SUGAR KINASE"/>
    <property type="match status" value="1"/>
</dbReference>
<dbReference type="PROSITE" id="PS00583">
    <property type="entry name" value="PFKB_KINASES_1"/>
    <property type="match status" value="1"/>
</dbReference>
<dbReference type="EMBL" id="FRDJ01000001">
    <property type="protein sequence ID" value="SHN48770.1"/>
    <property type="molecule type" value="Genomic_DNA"/>
</dbReference>
<dbReference type="CDD" id="cd01166">
    <property type="entry name" value="KdgK"/>
    <property type="match status" value="1"/>
</dbReference>
<dbReference type="AlphaFoldDB" id="A0A1M7RRF2"/>
<dbReference type="Gene3D" id="6.10.140.490">
    <property type="match status" value="1"/>
</dbReference>
<dbReference type="STRING" id="1121883.SAMN02745226_00046"/>
<evidence type="ECO:0000259" key="4">
    <source>
        <dbReference type="Pfam" id="PF00294"/>
    </source>
</evidence>
<keyword evidence="6" id="KW-1185">Reference proteome</keyword>
<dbReference type="InterPro" id="IPR002173">
    <property type="entry name" value="Carboh/pur_kinase_PfkB_CS"/>
</dbReference>
<organism evidence="5 6">
    <name type="scientific">Fervidobacterium gondwanense DSM 13020</name>
    <dbReference type="NCBI Taxonomy" id="1121883"/>
    <lineage>
        <taxon>Bacteria</taxon>
        <taxon>Thermotogati</taxon>
        <taxon>Thermotogota</taxon>
        <taxon>Thermotogae</taxon>
        <taxon>Thermotogales</taxon>
        <taxon>Fervidobacteriaceae</taxon>
        <taxon>Fervidobacterium</taxon>
    </lineage>
</organism>
<evidence type="ECO:0000256" key="2">
    <source>
        <dbReference type="ARBA" id="ARBA00022679"/>
    </source>
</evidence>
<dbReference type="SUPFAM" id="SSF53613">
    <property type="entry name" value="Ribokinase-like"/>
    <property type="match status" value="1"/>
</dbReference>
<feature type="domain" description="Carbohydrate kinase PfkB" evidence="4">
    <location>
        <begin position="2"/>
        <end position="298"/>
    </location>
</feature>
<dbReference type="InterPro" id="IPR011611">
    <property type="entry name" value="PfkB_dom"/>
</dbReference>
<protein>
    <submittedName>
        <fullName evidence="5">Fructokinase</fullName>
    </submittedName>
</protein>
<reference evidence="6" key="1">
    <citation type="submission" date="2016-12" db="EMBL/GenBank/DDBJ databases">
        <authorList>
            <person name="Varghese N."/>
            <person name="Submissions S."/>
        </authorList>
    </citation>
    <scope>NUCLEOTIDE SEQUENCE [LARGE SCALE GENOMIC DNA]</scope>
    <source>
        <strain evidence="6">DSM 13020</strain>
    </source>
</reference>
<dbReference type="Gene3D" id="3.40.1620.20">
    <property type="match status" value="1"/>
</dbReference>
<evidence type="ECO:0000313" key="5">
    <source>
        <dbReference type="EMBL" id="SHN48770.1"/>
    </source>
</evidence>
<dbReference type="InterPro" id="IPR029056">
    <property type="entry name" value="Ribokinase-like"/>
</dbReference>
<dbReference type="Gene3D" id="3.40.1190.30">
    <property type="match status" value="1"/>
</dbReference>
<evidence type="ECO:0000256" key="1">
    <source>
        <dbReference type="ARBA" id="ARBA00010688"/>
    </source>
</evidence>
<accession>A0A1M7RRF2</accession>
<dbReference type="PANTHER" id="PTHR43320:SF2">
    <property type="entry name" value="2-DEHYDRO-3-DEOXYGLUCONOKINASE_2-DEHYDRO-3-DEOXYGALACTONOKINASE"/>
    <property type="match status" value="1"/>
</dbReference>
<sequence>MVLFVGELLADLITEERFQNAENFVLKIGGSPGNIARYSAQLGVPSRMLSRVGNDPIGGRILKRLAESGVDVSFVQEDNIHGTTLVFVQKTPDSPDFFVIRGADQHLELANDEIEKILEGVKIVHFSCWMLSRCNLYELTMRIVKAAFEKGISVSFDPNCRDKLFECGKIDSEKVMNMLRYTTYSKPSLDDAIAIFKSELSVNSPVENEVKYYIERFHQLGVKYVVLTAGKMGAYASDGNTIIHIPPSAKKVIDATGAGDGFWAGMYYALTKGYDFFKACEFGSKVAGHIVGFVGADVPLNEFKVE</sequence>
<dbReference type="Pfam" id="PF00294">
    <property type="entry name" value="PfkB"/>
    <property type="match status" value="1"/>
</dbReference>
<gene>
    <name evidence="5" type="ORF">SAMN02745226_00046</name>
</gene>
<name>A0A1M7RRF2_FERGO</name>
<dbReference type="RefSeq" id="WP_072757138.1">
    <property type="nucleotide sequence ID" value="NZ_FRDJ01000001.1"/>
</dbReference>
<evidence type="ECO:0000256" key="3">
    <source>
        <dbReference type="ARBA" id="ARBA00022777"/>
    </source>
</evidence>